<accession>A0A1S4BHM5</accession>
<evidence type="ECO:0000313" key="1">
    <source>
        <dbReference type="RefSeq" id="XP_016488380.1"/>
    </source>
</evidence>
<dbReference type="PANTHER" id="PTHR11439:SF455">
    <property type="entry name" value="RLK (RECEPTOR-LIKE PROTEIN KINASE) 8, PUTATIVE-RELATED"/>
    <property type="match status" value="1"/>
</dbReference>
<dbReference type="OMA" id="ATEMTWI"/>
<protein>
    <submittedName>
        <fullName evidence="1">Uncharacterized mitochondrial protein AtMg00810-like</fullName>
    </submittedName>
</protein>
<dbReference type="InterPro" id="IPR043502">
    <property type="entry name" value="DNA/RNA_pol_sf"/>
</dbReference>
<dbReference type="SUPFAM" id="SSF56672">
    <property type="entry name" value="DNA/RNA polymerases"/>
    <property type="match status" value="1"/>
</dbReference>
<dbReference type="STRING" id="4097.A0A1S4BHM5"/>
<dbReference type="PaxDb" id="4097-A0A1S4BHM5"/>
<proteinExistence type="predicted"/>
<dbReference type="OrthoDB" id="1298460at2759"/>
<organism evidence="1">
    <name type="scientific">Nicotiana tabacum</name>
    <name type="common">Common tobacco</name>
    <dbReference type="NCBI Taxonomy" id="4097"/>
    <lineage>
        <taxon>Eukaryota</taxon>
        <taxon>Viridiplantae</taxon>
        <taxon>Streptophyta</taxon>
        <taxon>Embryophyta</taxon>
        <taxon>Tracheophyta</taxon>
        <taxon>Spermatophyta</taxon>
        <taxon>Magnoliopsida</taxon>
        <taxon>eudicotyledons</taxon>
        <taxon>Gunneridae</taxon>
        <taxon>Pentapetalae</taxon>
        <taxon>asterids</taxon>
        <taxon>lamiids</taxon>
        <taxon>Solanales</taxon>
        <taxon>Solanaceae</taxon>
        <taxon>Nicotianoideae</taxon>
        <taxon>Nicotianeae</taxon>
        <taxon>Nicotiana</taxon>
    </lineage>
</organism>
<sequence length="211" mass="23817">MHTPLAQKHGQQEAADKVVDPSAYRSIVGSLHYLTLTRPDTTHAVNLASQFMQNPNSMHLQAVKRIIRYVKRTIDHGLRIISQSSFRLYGFSYADWAGCTITKRSTTRYCIHLGANCVSWSSRKQNTVARSSAEAEYRALAATAIELTWISYILQDIGMYIKIAPNLFCDNVSALYMTTNPVMHGRTKHVETRLPLCQREGSSRTIDYSVC</sequence>
<dbReference type="AlphaFoldDB" id="A0A1S4BHM5"/>
<name>A0A1S4BHM5_TOBAC</name>
<reference evidence="1" key="1">
    <citation type="submission" date="2025-08" db="UniProtKB">
        <authorList>
            <consortium name="RefSeq"/>
        </authorList>
    </citation>
    <scope>IDENTIFICATION</scope>
</reference>
<dbReference type="RefSeq" id="XP_016488380.1">
    <property type="nucleotide sequence ID" value="XM_016632894.1"/>
</dbReference>
<dbReference type="PANTHER" id="PTHR11439">
    <property type="entry name" value="GAG-POL-RELATED RETROTRANSPOSON"/>
    <property type="match status" value="1"/>
</dbReference>
<dbReference type="KEGG" id="nta:107808376"/>
<gene>
    <name evidence="1" type="primary">LOC107808376</name>
</gene>
<dbReference type="CDD" id="cd09272">
    <property type="entry name" value="RNase_HI_RT_Ty1"/>
    <property type="match status" value="1"/>
</dbReference>